<evidence type="ECO:0000256" key="2">
    <source>
        <dbReference type="ARBA" id="ARBA00005642"/>
    </source>
</evidence>
<dbReference type="RefSeq" id="WP_073305396.1">
    <property type="nucleotide sequence ID" value="NZ_FRAW01000027.1"/>
</dbReference>
<dbReference type="Gene3D" id="3.30.2350.10">
    <property type="entry name" value="Pseudouridine synthase"/>
    <property type="match status" value="1"/>
</dbReference>
<keyword evidence="8" id="KW-1185">Reference proteome</keyword>
<feature type="active site" description="Nucleophile" evidence="5">
    <location>
        <position position="44"/>
    </location>
</feature>
<evidence type="ECO:0000256" key="3">
    <source>
        <dbReference type="ARBA" id="ARBA00022694"/>
    </source>
</evidence>
<reference evidence="8" key="1">
    <citation type="submission" date="2016-11" db="EMBL/GenBank/DDBJ databases">
        <authorList>
            <person name="Varghese N."/>
            <person name="Submissions S."/>
        </authorList>
    </citation>
    <scope>NUCLEOTIDE SEQUENCE [LARGE SCALE GENOMIC DNA]</scope>
    <source>
        <strain evidence="8">UWOS</strain>
    </source>
</reference>
<evidence type="ECO:0000256" key="1">
    <source>
        <dbReference type="ARBA" id="ARBA00000385"/>
    </source>
</evidence>
<dbReference type="GO" id="GO:1990481">
    <property type="term" value="P:mRNA pseudouridine synthesis"/>
    <property type="evidence" value="ECO:0007669"/>
    <property type="project" value="TreeGrafter"/>
</dbReference>
<dbReference type="SUPFAM" id="SSF55120">
    <property type="entry name" value="Pseudouridine synthase"/>
    <property type="match status" value="1"/>
</dbReference>
<feature type="domain" description="Pseudouridine synthase II N-terminal" evidence="6">
    <location>
        <begin position="29"/>
        <end position="188"/>
    </location>
</feature>
<gene>
    <name evidence="5" type="primary">truB</name>
    <name evidence="7" type="ORF">SAMN05720469_12719</name>
</gene>
<comment type="similarity">
    <text evidence="2 5">Belongs to the pseudouridine synthase TruB family. Type 1 subfamily.</text>
</comment>
<sequence>MNSENSASGLILLDKAAGVTSCNALFPIRKIFQTRRVGHAGSLDMRASGLIVAAVGRATRLLPFVEAAEKTYSFVAHFGYSTQTDEWDGALVHQDPDTSPISTEQVQSILPQFIGEIEQIPPDYSAVKLNGHRASDLKRKGRQVELKARKIFIRHLNLDGVAEAPDGVSGRVRSSYRFTCDCSKGTYIRSLVRDMANALGTFGAVSGIRRLRIGHLSIEQAVLPENLNAGSLLNPQDCMKFPVVELTDRQVVALRNGRLITWNGSEIVLEKDAPNMILAVGRDGELKAGCSFENGKLAPKFYLGSDDA</sequence>
<evidence type="ECO:0000259" key="6">
    <source>
        <dbReference type="Pfam" id="PF01509"/>
    </source>
</evidence>
<dbReference type="Pfam" id="PF01509">
    <property type="entry name" value="TruB_N"/>
    <property type="match status" value="1"/>
</dbReference>
<dbReference type="GO" id="GO:0031119">
    <property type="term" value="P:tRNA pseudouridine synthesis"/>
    <property type="evidence" value="ECO:0007669"/>
    <property type="project" value="UniProtKB-UniRule"/>
</dbReference>
<protein>
    <recommendedName>
        <fullName evidence="5">tRNA pseudouridine synthase B</fullName>
        <ecNumber evidence="5">5.4.99.25</ecNumber>
    </recommendedName>
    <alternativeName>
        <fullName evidence="5">tRNA pseudouridine(55) synthase</fullName>
        <shortName evidence="5">Psi55 synthase</shortName>
    </alternativeName>
    <alternativeName>
        <fullName evidence="5">tRNA pseudouridylate synthase</fullName>
    </alternativeName>
    <alternativeName>
        <fullName evidence="5">tRNA-uridine isomerase</fullName>
    </alternativeName>
</protein>
<dbReference type="EC" id="5.4.99.25" evidence="5"/>
<comment type="function">
    <text evidence="5">Responsible for synthesis of pseudouridine from uracil-55 in the psi GC loop of transfer RNAs.</text>
</comment>
<dbReference type="InterPro" id="IPR002501">
    <property type="entry name" value="PsdUridine_synth_N"/>
</dbReference>
<dbReference type="AlphaFoldDB" id="A0A1M6WVQ2"/>
<keyword evidence="4 5" id="KW-0413">Isomerase</keyword>
<dbReference type="InterPro" id="IPR020103">
    <property type="entry name" value="PsdUridine_synth_cat_dom_sf"/>
</dbReference>
<dbReference type="NCBIfam" id="TIGR00431">
    <property type="entry name" value="TruB"/>
    <property type="match status" value="1"/>
</dbReference>
<dbReference type="GO" id="GO:0003723">
    <property type="term" value="F:RNA binding"/>
    <property type="evidence" value="ECO:0007669"/>
    <property type="project" value="InterPro"/>
</dbReference>
<dbReference type="GO" id="GO:0160148">
    <property type="term" value="F:tRNA pseudouridine(55) synthase activity"/>
    <property type="evidence" value="ECO:0007669"/>
    <property type="project" value="UniProtKB-EC"/>
</dbReference>
<keyword evidence="3 5" id="KW-0819">tRNA processing</keyword>
<dbReference type="EMBL" id="FRAW01000027">
    <property type="protein sequence ID" value="SHK97625.1"/>
    <property type="molecule type" value="Genomic_DNA"/>
</dbReference>
<comment type="catalytic activity">
    <reaction evidence="1 5">
        <text>uridine(55) in tRNA = pseudouridine(55) in tRNA</text>
        <dbReference type="Rhea" id="RHEA:42532"/>
        <dbReference type="Rhea" id="RHEA-COMP:10101"/>
        <dbReference type="Rhea" id="RHEA-COMP:10102"/>
        <dbReference type="ChEBI" id="CHEBI:65314"/>
        <dbReference type="ChEBI" id="CHEBI:65315"/>
        <dbReference type="EC" id="5.4.99.25"/>
    </reaction>
</comment>
<dbReference type="PANTHER" id="PTHR13767:SF2">
    <property type="entry name" value="PSEUDOURIDYLATE SYNTHASE TRUB1"/>
    <property type="match status" value="1"/>
</dbReference>
<dbReference type="Proteomes" id="UP000184275">
    <property type="component" value="Unassembled WGS sequence"/>
</dbReference>
<name>A0A1M6WVQ2_9BACT</name>
<dbReference type="HAMAP" id="MF_01080">
    <property type="entry name" value="TruB_bact"/>
    <property type="match status" value="1"/>
</dbReference>
<dbReference type="InterPro" id="IPR014780">
    <property type="entry name" value="tRNA_psdUridine_synth_TruB"/>
</dbReference>
<organism evidence="7 8">
    <name type="scientific">Fibrobacter intestinalis</name>
    <dbReference type="NCBI Taxonomy" id="28122"/>
    <lineage>
        <taxon>Bacteria</taxon>
        <taxon>Pseudomonadati</taxon>
        <taxon>Fibrobacterota</taxon>
        <taxon>Fibrobacteria</taxon>
        <taxon>Fibrobacterales</taxon>
        <taxon>Fibrobacteraceae</taxon>
        <taxon>Fibrobacter</taxon>
    </lineage>
</organism>
<accession>A0A1M6WVQ2</accession>
<evidence type="ECO:0000256" key="4">
    <source>
        <dbReference type="ARBA" id="ARBA00023235"/>
    </source>
</evidence>
<proteinExistence type="inferred from homology"/>
<evidence type="ECO:0000256" key="5">
    <source>
        <dbReference type="HAMAP-Rule" id="MF_01080"/>
    </source>
</evidence>
<evidence type="ECO:0000313" key="8">
    <source>
        <dbReference type="Proteomes" id="UP000184275"/>
    </source>
</evidence>
<evidence type="ECO:0000313" key="7">
    <source>
        <dbReference type="EMBL" id="SHK97625.1"/>
    </source>
</evidence>
<dbReference type="PANTHER" id="PTHR13767">
    <property type="entry name" value="TRNA-PSEUDOURIDINE SYNTHASE"/>
    <property type="match status" value="1"/>
</dbReference>